<organism evidence="1">
    <name type="scientific">viral metagenome</name>
    <dbReference type="NCBI Taxonomy" id="1070528"/>
    <lineage>
        <taxon>unclassified sequences</taxon>
        <taxon>metagenomes</taxon>
        <taxon>organismal metagenomes</taxon>
    </lineage>
</organism>
<sequence length="185" mass="22026">MNKQLLISFIVICVCFYLQCYFKSPIDYYLIHSKLNTFDLNMLYEKQPIYIYDKIVNPADLLNTIFKYQYMYHMLSISNKNLTKRNLSKYVIIYNDNEEEKTKISISHPRTIVNGLSFKSSHFVKKNFNISPLLLDNSYENVIDFILKPMNCIILPLNWVYRTCSDKMIEIHLHDPITSVYSFMV</sequence>
<evidence type="ECO:0000313" key="1">
    <source>
        <dbReference type="EMBL" id="QHS94063.1"/>
    </source>
</evidence>
<reference evidence="1" key="1">
    <citation type="journal article" date="2020" name="Nature">
        <title>Giant virus diversity and host interactions through global metagenomics.</title>
        <authorList>
            <person name="Schulz F."/>
            <person name="Roux S."/>
            <person name="Paez-Espino D."/>
            <person name="Jungbluth S."/>
            <person name="Walsh D.A."/>
            <person name="Denef V.J."/>
            <person name="McMahon K.D."/>
            <person name="Konstantinidis K.T."/>
            <person name="Eloe-Fadrosh E.A."/>
            <person name="Kyrpides N.C."/>
            <person name="Woyke T."/>
        </authorList>
    </citation>
    <scope>NUCLEOTIDE SEQUENCE</scope>
    <source>
        <strain evidence="1">GVMAG-M-3300018416-26</strain>
    </source>
</reference>
<dbReference type="AlphaFoldDB" id="A0A6C0BS12"/>
<protein>
    <submittedName>
        <fullName evidence="1">Uncharacterized protein</fullName>
    </submittedName>
</protein>
<accession>A0A6C0BS12</accession>
<dbReference type="EMBL" id="MN739215">
    <property type="protein sequence ID" value="QHS94063.1"/>
    <property type="molecule type" value="Genomic_DNA"/>
</dbReference>
<proteinExistence type="predicted"/>
<name>A0A6C0BS12_9ZZZZ</name>